<dbReference type="PANTHER" id="PTHR21666:SF289">
    <property type="entry name" value="L-ALA--D-GLU ENDOPEPTIDASE"/>
    <property type="match status" value="1"/>
</dbReference>
<dbReference type="GO" id="GO:0004222">
    <property type="term" value="F:metalloendopeptidase activity"/>
    <property type="evidence" value="ECO:0007669"/>
    <property type="project" value="TreeGrafter"/>
</dbReference>
<feature type="region of interest" description="Disordered" evidence="2">
    <location>
        <begin position="251"/>
        <end position="295"/>
    </location>
</feature>
<feature type="compositionally biased region" description="Low complexity" evidence="2">
    <location>
        <begin position="259"/>
        <end position="269"/>
    </location>
</feature>
<dbReference type="RefSeq" id="WP_296951421.1">
    <property type="nucleotide sequence ID" value="NZ_LT599021.1"/>
</dbReference>
<dbReference type="PANTHER" id="PTHR21666">
    <property type="entry name" value="PEPTIDASE-RELATED"/>
    <property type="match status" value="1"/>
</dbReference>
<feature type="compositionally biased region" description="Low complexity" evidence="2">
    <location>
        <begin position="279"/>
        <end position="292"/>
    </location>
</feature>
<feature type="compositionally biased region" description="Polar residues" evidence="2">
    <location>
        <begin position="198"/>
        <end position="207"/>
    </location>
</feature>
<feature type="chain" id="PRO_5012329535" description="M23ase beta-sheet core domain-containing protein" evidence="3">
    <location>
        <begin position="19"/>
        <end position="433"/>
    </location>
</feature>
<dbReference type="Gene3D" id="6.10.250.3150">
    <property type="match status" value="1"/>
</dbReference>
<evidence type="ECO:0000256" key="3">
    <source>
        <dbReference type="SAM" id="SignalP"/>
    </source>
</evidence>
<dbReference type="InterPro" id="IPR050570">
    <property type="entry name" value="Cell_wall_metabolism_enzyme"/>
</dbReference>
<sequence>MRKTLLLLTLVISISSFAQTAKIKELEQQRKDALREISNTDKLLRETKKTTTNLLDRIKLISNQIFSRQKVLGLLEQEVSGISAEEIQIGKEIVILEAELKAKQANYAKAIDAMQRNRQGENKLLFILSGKSLTESYRRMRYLREYSEWRSQQADEIKEKSETLKERKEALKKVKTEKVTLINLRSSEQDKLKKEETNYQQEVSEAQSKQKDLQKILTQKRKQAEALDRQIAKLIAEEVARQEREARRIAEEKARAEAAKNNNATTNNKSKTRTRSSESRTTTRTPVATSTPENITLSNNFAANKGRLPYPISGNATITTRFGTHQHSKWNVTTSSGGIDIRSQAGADAKSVFNGEVTYVAAIPGYNTCIIVRHGNYYTFYGNIQSIYVKQGDTVKTGQSLGKVYTDPDTGYSQMHFQLWQGTNKMNPEPWLR</sequence>
<dbReference type="Gene3D" id="2.70.70.10">
    <property type="entry name" value="Glucose Permease (Domain IIA)"/>
    <property type="match status" value="1"/>
</dbReference>
<evidence type="ECO:0000256" key="2">
    <source>
        <dbReference type="SAM" id="MobiDB-lite"/>
    </source>
</evidence>
<accession>A0A212K5K4</accession>
<feature type="region of interest" description="Disordered" evidence="2">
    <location>
        <begin position="191"/>
        <end position="212"/>
    </location>
</feature>
<dbReference type="AlphaFoldDB" id="A0A212K5K4"/>
<feature type="signal peptide" evidence="3">
    <location>
        <begin position="1"/>
        <end position="18"/>
    </location>
</feature>
<evidence type="ECO:0000313" key="5">
    <source>
        <dbReference type="EMBL" id="SBW06932.1"/>
    </source>
</evidence>
<proteinExistence type="predicted"/>
<feature type="domain" description="M23ase beta-sheet core" evidence="4">
    <location>
        <begin position="336"/>
        <end position="428"/>
    </location>
</feature>
<reference evidence="5" key="1">
    <citation type="submission" date="2016-04" db="EMBL/GenBank/DDBJ databases">
        <authorList>
            <person name="Evans L.H."/>
            <person name="Alamgir A."/>
            <person name="Owens N."/>
            <person name="Weber N.D."/>
            <person name="Virtaneva K."/>
            <person name="Barbian K."/>
            <person name="Babar A."/>
            <person name="Rosenke K."/>
        </authorList>
    </citation>
    <scope>NUCLEOTIDE SEQUENCE</scope>
    <source>
        <strain evidence="5">86-2</strain>
    </source>
</reference>
<dbReference type="InterPro" id="IPR016047">
    <property type="entry name" value="M23ase_b-sheet_dom"/>
</dbReference>
<gene>
    <name evidence="5" type="ORF">KL86DYS2_13069</name>
</gene>
<dbReference type="CDD" id="cd12797">
    <property type="entry name" value="M23_peptidase"/>
    <property type="match status" value="1"/>
</dbReference>
<dbReference type="SUPFAM" id="SSF51261">
    <property type="entry name" value="Duplicated hybrid motif"/>
    <property type="match status" value="1"/>
</dbReference>
<evidence type="ECO:0000259" key="4">
    <source>
        <dbReference type="Pfam" id="PF01551"/>
    </source>
</evidence>
<dbReference type="Pfam" id="PF01551">
    <property type="entry name" value="Peptidase_M23"/>
    <property type="match status" value="1"/>
</dbReference>
<dbReference type="InterPro" id="IPR011055">
    <property type="entry name" value="Dup_hybrid_motif"/>
</dbReference>
<organism evidence="5">
    <name type="scientific">uncultured Dysgonomonas sp</name>
    <dbReference type="NCBI Taxonomy" id="206096"/>
    <lineage>
        <taxon>Bacteria</taxon>
        <taxon>Pseudomonadati</taxon>
        <taxon>Bacteroidota</taxon>
        <taxon>Bacteroidia</taxon>
        <taxon>Bacteroidales</taxon>
        <taxon>Dysgonomonadaceae</taxon>
        <taxon>Dysgonomonas</taxon>
        <taxon>environmental samples</taxon>
    </lineage>
</organism>
<name>A0A212K5K4_9BACT</name>
<dbReference type="EMBL" id="FLUL01000001">
    <property type="protein sequence ID" value="SBW06932.1"/>
    <property type="molecule type" value="Genomic_DNA"/>
</dbReference>
<protein>
    <recommendedName>
        <fullName evidence="4">M23ase beta-sheet core domain-containing protein</fullName>
    </recommendedName>
</protein>
<keyword evidence="1 3" id="KW-0732">Signal</keyword>
<evidence type="ECO:0000256" key="1">
    <source>
        <dbReference type="ARBA" id="ARBA00022729"/>
    </source>
</evidence>